<evidence type="ECO:0000259" key="5">
    <source>
        <dbReference type="PROSITE" id="PS50255"/>
    </source>
</evidence>
<dbReference type="EMBL" id="FLRE01000068">
    <property type="protein sequence ID" value="SBT33905.1"/>
    <property type="molecule type" value="Genomic_DNA"/>
</dbReference>
<dbReference type="SUPFAM" id="SSF55856">
    <property type="entry name" value="Cytochrome b5-like heme/steroid binding domain"/>
    <property type="match status" value="1"/>
</dbReference>
<keyword evidence="3 4" id="KW-0408">Iron</keyword>
<dbReference type="FunFam" id="3.10.120.10:FF:000007">
    <property type="entry name" value="Sulfite oxidase, mitochondrial"/>
    <property type="match status" value="1"/>
</dbReference>
<dbReference type="EMBL" id="FLRD01000057">
    <property type="protein sequence ID" value="SBT33479.1"/>
    <property type="molecule type" value="Genomic_DNA"/>
</dbReference>
<dbReference type="Gene3D" id="3.10.120.10">
    <property type="entry name" value="Cytochrome b5-like heme/steroid binding domain"/>
    <property type="match status" value="1"/>
</dbReference>
<evidence type="ECO:0000256" key="4">
    <source>
        <dbReference type="RuleBase" id="RU362121"/>
    </source>
</evidence>
<dbReference type="Proteomes" id="UP000078555">
    <property type="component" value="Unassembled WGS sequence"/>
</dbReference>
<keyword evidence="9" id="KW-1185">Reference proteome</keyword>
<dbReference type="SMART" id="SM01117">
    <property type="entry name" value="Cyt-b5"/>
    <property type="match status" value="1"/>
</dbReference>
<keyword evidence="4" id="KW-0472">Membrane</keyword>
<keyword evidence="2 4" id="KW-0479">Metal-binding</keyword>
<name>A0A1A8YR53_PLAOA</name>
<evidence type="ECO:0000256" key="3">
    <source>
        <dbReference type="ARBA" id="ARBA00023004"/>
    </source>
</evidence>
<evidence type="ECO:0000256" key="2">
    <source>
        <dbReference type="ARBA" id="ARBA00022723"/>
    </source>
</evidence>
<keyword evidence="4" id="KW-0812">Transmembrane</keyword>
<reference evidence="8 9" key="1">
    <citation type="submission" date="2016-05" db="EMBL/GenBank/DDBJ databases">
        <authorList>
            <person name="Naeem Raeece"/>
        </authorList>
    </citation>
    <scope>NUCLEOTIDE SEQUENCE [LARGE SCALE GENOMIC DNA]</scope>
</reference>
<dbReference type="InterPro" id="IPR018506">
    <property type="entry name" value="Cyt_B5_heme-BS"/>
</dbReference>
<keyword evidence="4" id="KW-1133">Transmembrane helix</keyword>
<protein>
    <submittedName>
        <fullName evidence="7">Cytochrome b5-like Heme/Steroid binding domain containing protein</fullName>
    </submittedName>
</protein>
<dbReference type="InterPro" id="IPR036400">
    <property type="entry name" value="Cyt_B5-like_heme/steroid_sf"/>
</dbReference>
<dbReference type="AlphaFoldDB" id="A0A1A8YR53"/>
<reference evidence="7" key="2">
    <citation type="submission" date="2016-05" db="EMBL/GenBank/DDBJ databases">
        <authorList>
            <person name="Lavstsen T."/>
            <person name="Jespersen J.S."/>
        </authorList>
    </citation>
    <scope>NUCLEOTIDE SEQUENCE [LARGE SCALE GENOMIC DNA]</scope>
</reference>
<dbReference type="GO" id="GO:0004128">
    <property type="term" value="F:cytochrome-b5 reductase activity, acting on NAD(P)H"/>
    <property type="evidence" value="ECO:0007669"/>
    <property type="project" value="TreeGrafter"/>
</dbReference>
<evidence type="ECO:0000313" key="8">
    <source>
        <dbReference type="Proteomes" id="UP000078550"/>
    </source>
</evidence>
<keyword evidence="1 4" id="KW-0349">Heme</keyword>
<dbReference type="InterPro" id="IPR051872">
    <property type="entry name" value="Cytochrome_b5/Flavoprotein_Rdt"/>
</dbReference>
<accession>A0A1A8YR53</accession>
<dbReference type="GO" id="GO:0046872">
    <property type="term" value="F:metal ion binding"/>
    <property type="evidence" value="ECO:0007669"/>
    <property type="project" value="UniProtKB-UniRule"/>
</dbReference>
<organism evidence="7 8">
    <name type="scientific">Plasmodium ovale wallikeri</name>
    <dbReference type="NCBI Taxonomy" id="864142"/>
    <lineage>
        <taxon>Eukaryota</taxon>
        <taxon>Sar</taxon>
        <taxon>Alveolata</taxon>
        <taxon>Apicomplexa</taxon>
        <taxon>Aconoidasida</taxon>
        <taxon>Haemosporida</taxon>
        <taxon>Plasmodiidae</taxon>
        <taxon>Plasmodium</taxon>
        <taxon>Plasmodium (Plasmodium)</taxon>
    </lineage>
</organism>
<comment type="similarity">
    <text evidence="4">Belongs to the cytochrome b5 family.</text>
</comment>
<dbReference type="GO" id="GO:0020037">
    <property type="term" value="F:heme binding"/>
    <property type="evidence" value="ECO:0007669"/>
    <property type="project" value="UniProtKB-UniRule"/>
</dbReference>
<dbReference type="InterPro" id="IPR001199">
    <property type="entry name" value="Cyt_B5-like_heme/steroid-bd"/>
</dbReference>
<evidence type="ECO:0000313" key="9">
    <source>
        <dbReference type="Proteomes" id="UP000078555"/>
    </source>
</evidence>
<dbReference type="PROSITE" id="PS50255">
    <property type="entry name" value="CYTOCHROME_B5_2"/>
    <property type="match status" value="1"/>
</dbReference>
<dbReference type="GO" id="GO:0005737">
    <property type="term" value="C:cytoplasm"/>
    <property type="evidence" value="ECO:0007669"/>
    <property type="project" value="TreeGrafter"/>
</dbReference>
<feature type="transmembrane region" description="Helical" evidence="4">
    <location>
        <begin position="41"/>
        <end position="58"/>
    </location>
</feature>
<evidence type="ECO:0000256" key="1">
    <source>
        <dbReference type="ARBA" id="ARBA00022617"/>
    </source>
</evidence>
<gene>
    <name evidence="6" type="ORF">POVWA1_017300</name>
    <name evidence="7" type="ORF">POVWA2_017190</name>
</gene>
<dbReference type="Proteomes" id="UP000078550">
    <property type="component" value="Unassembled WGS sequence"/>
</dbReference>
<dbReference type="Pfam" id="PF00173">
    <property type="entry name" value="Cyt-b5"/>
    <property type="match status" value="1"/>
</dbReference>
<dbReference type="PANTHER" id="PTHR46237">
    <property type="entry name" value="CYTOCHROME B5 REDUCTASE 4 FAMILY MEMBER"/>
    <property type="match status" value="1"/>
</dbReference>
<dbReference type="PANTHER" id="PTHR46237:SF1">
    <property type="entry name" value="CYTOCHROME B5 REDUCTASE 4"/>
    <property type="match status" value="1"/>
</dbReference>
<proteinExistence type="inferred from homology"/>
<evidence type="ECO:0000313" key="7">
    <source>
        <dbReference type="EMBL" id="SBT33905.1"/>
    </source>
</evidence>
<sequence length="203" mass="23723">MKCENITMWLANTQLEKRSTAKVRSQTEVLQICLAQMYKKYCFVHIKLLLLVIVLLIPCVKMEEQREDDNLLKPANVSCPFNDARCDNLRRPTQGANQMLYANISEGLKEEENAEAGVKTFTREEVSKHNKKNDAWVIYKNKVYNVTYYILYHPGGEDILLEQAGQDVTDHIFQYHSWVNVERILEHNYVGKKIKLIKIHHVE</sequence>
<evidence type="ECO:0000313" key="6">
    <source>
        <dbReference type="EMBL" id="SBT33479.1"/>
    </source>
</evidence>
<feature type="domain" description="Cytochrome b5 heme-binding" evidence="5">
    <location>
        <begin position="118"/>
        <end position="194"/>
    </location>
</feature>
<dbReference type="PROSITE" id="PS00191">
    <property type="entry name" value="CYTOCHROME_B5_1"/>
    <property type="match status" value="1"/>
</dbReference>